<dbReference type="Pfam" id="PF04253">
    <property type="entry name" value="TFR_dimer"/>
    <property type="match status" value="1"/>
</dbReference>
<feature type="domain" description="PA" evidence="3">
    <location>
        <begin position="238"/>
        <end position="304"/>
    </location>
</feature>
<keyword evidence="7" id="KW-1185">Reference proteome</keyword>
<feature type="domain" description="Transferrin receptor-like dimerisation" evidence="4">
    <location>
        <begin position="801"/>
        <end position="884"/>
    </location>
</feature>
<dbReference type="SUPFAM" id="SSF47672">
    <property type="entry name" value="Transferrin receptor-like dimerisation domain"/>
    <property type="match status" value="1"/>
</dbReference>
<comment type="caution">
    <text evidence="6">The sequence shown here is derived from an EMBL/GenBank/DDBJ whole genome shotgun (WGS) entry which is preliminary data.</text>
</comment>
<dbReference type="Pfam" id="PF02225">
    <property type="entry name" value="PA"/>
    <property type="match status" value="1"/>
</dbReference>
<dbReference type="CDD" id="cd08022">
    <property type="entry name" value="M28_PSMA_like"/>
    <property type="match status" value="1"/>
</dbReference>
<comment type="similarity">
    <text evidence="1">Belongs to the peptidase M28 family. M28B subfamily.</text>
</comment>
<evidence type="ECO:0000259" key="4">
    <source>
        <dbReference type="Pfam" id="PF04253"/>
    </source>
</evidence>
<dbReference type="InterPro" id="IPR007365">
    <property type="entry name" value="TFR-like_dimer_dom"/>
</dbReference>
<dbReference type="AlphaFoldDB" id="A0AAW0AAT6"/>
<evidence type="ECO:0000259" key="5">
    <source>
        <dbReference type="Pfam" id="PF04389"/>
    </source>
</evidence>
<sequence length="886" mass="98101">MSKDPEKGGLRVEPVTATQQRPRIRQILRRTAVIFVLLLSFRIAQLEVYHPYWRHATPSHGFRGWGAPLKQPPTSGNWQQKPQPRMSMEERETLFLSVPDPSSAQRASKEYTAHAHPAGSARDKQDALRMLEFFQEEFEISPSSEEAVFPAGSKESRWATLGLTSPLFGLRVPTTWVDEYYPIMDTGREQRLEILDKRGSPVWTAELVEDGDPLDADAHRHRDSVPTWHGASGDGDARGQLVYANYGTQSDYAELVAAGVDLTGKIVLTRYGNVLRGLKVKGAEDLGAVGLLMYDDPRDDGYITVENGFEPYPFGPARNPTAVQRGSVAYINLYPGDPSTPGLPAYPDSNRTEGSNGPRIPSLPISWANAQRLLSEIDGNMKDARALNGRASEATVHLVNHVDARVMPIWNTMAAIPGHVRDEVVIIGCHRDAWVLGATDPISGTASLHEIVRGFGALLRAGWKPLRTIVFASWDAEEYGLIGSTEYGEDFAEWLQKHAVAYLNLDSSAGGSRWGAAASPSLSHLILDATRAVPHPMVLGKTLFDAQYDNGPLSTVGAYADPGYVTAYEAADTRRRVSQGLLPPLGSGSDFTVFLEHLGIASSAEGFVGTPEDAVYHYHSIYDTQRWQEMYADPGFHRATAVAKHLGLVLLRLTDSIIVPLNTTQYTLELHDYLDEVEAIALSAQLDTALDFSALREAIHNLNQASIWLDVEKEIAEKEFTKLLSQLPKSPRQYGRRQRLTRHLVNFIKRVLGVPPRRWCRRGLRVPAAWEEYLDAQFMALDDTEGAPHLPHVPPILGFIKAAKRVTKANKKLAAFERGFVSEQGIKGQEWYKHKVVAPGRWLGYGATTFPGLSQALAIDKDVVLAREEAEQLRVLIIKLTEDLTS</sequence>
<dbReference type="Gene3D" id="3.50.30.30">
    <property type="match status" value="1"/>
</dbReference>
<dbReference type="SUPFAM" id="SSF52025">
    <property type="entry name" value="PA domain"/>
    <property type="match status" value="1"/>
</dbReference>
<dbReference type="Proteomes" id="UP001362999">
    <property type="component" value="Unassembled WGS sequence"/>
</dbReference>
<proteinExistence type="inferred from homology"/>
<dbReference type="PANTHER" id="PTHR10404">
    <property type="entry name" value="N-ACETYLATED-ALPHA-LINKED ACIDIC DIPEPTIDASE"/>
    <property type="match status" value="1"/>
</dbReference>
<evidence type="ECO:0000256" key="1">
    <source>
        <dbReference type="ARBA" id="ARBA00005634"/>
    </source>
</evidence>
<dbReference type="GO" id="GO:0004180">
    <property type="term" value="F:carboxypeptidase activity"/>
    <property type="evidence" value="ECO:0007669"/>
    <property type="project" value="TreeGrafter"/>
</dbReference>
<dbReference type="PANTHER" id="PTHR10404:SF46">
    <property type="entry name" value="VACUOLAR PROTEIN SORTING-ASSOCIATED PROTEIN 70"/>
    <property type="match status" value="1"/>
</dbReference>
<dbReference type="Gene3D" id="1.20.930.40">
    <property type="entry name" value="Transferrin receptor-like, dimerisation domain"/>
    <property type="match status" value="2"/>
</dbReference>
<dbReference type="InterPro" id="IPR036757">
    <property type="entry name" value="TFR-like_dimer_dom_sf"/>
</dbReference>
<dbReference type="SUPFAM" id="SSF53187">
    <property type="entry name" value="Zn-dependent exopeptidases"/>
    <property type="match status" value="1"/>
</dbReference>
<evidence type="ECO:0000256" key="2">
    <source>
        <dbReference type="SAM" id="MobiDB-lite"/>
    </source>
</evidence>
<dbReference type="Gene3D" id="3.40.630.10">
    <property type="entry name" value="Zn peptidases"/>
    <property type="match status" value="1"/>
</dbReference>
<feature type="region of interest" description="Disordered" evidence="2">
    <location>
        <begin position="341"/>
        <end position="361"/>
    </location>
</feature>
<accession>A0AAW0AAT6</accession>
<protein>
    <submittedName>
        <fullName evidence="6">Zn-dependent exopeptidase</fullName>
    </submittedName>
</protein>
<gene>
    <name evidence="6" type="ORF">R3P38DRAFT_2556439</name>
</gene>
<evidence type="ECO:0000313" key="6">
    <source>
        <dbReference type="EMBL" id="KAK7005957.1"/>
    </source>
</evidence>
<dbReference type="InterPro" id="IPR039373">
    <property type="entry name" value="Peptidase_M28B"/>
</dbReference>
<name>A0AAW0AAT6_9AGAR</name>
<dbReference type="FunFam" id="3.40.630.10:FF:000101">
    <property type="entry name" value="N-acetylated alpha-linked acidic dipeptidase like 1"/>
    <property type="match status" value="1"/>
</dbReference>
<evidence type="ECO:0000259" key="3">
    <source>
        <dbReference type="Pfam" id="PF02225"/>
    </source>
</evidence>
<dbReference type="CDD" id="cd02121">
    <property type="entry name" value="PA_GCPII_like"/>
    <property type="match status" value="1"/>
</dbReference>
<organism evidence="6 7">
    <name type="scientific">Favolaschia claudopus</name>
    <dbReference type="NCBI Taxonomy" id="2862362"/>
    <lineage>
        <taxon>Eukaryota</taxon>
        <taxon>Fungi</taxon>
        <taxon>Dikarya</taxon>
        <taxon>Basidiomycota</taxon>
        <taxon>Agaricomycotina</taxon>
        <taxon>Agaricomycetes</taxon>
        <taxon>Agaricomycetidae</taxon>
        <taxon>Agaricales</taxon>
        <taxon>Marasmiineae</taxon>
        <taxon>Mycenaceae</taxon>
        <taxon>Favolaschia</taxon>
    </lineage>
</organism>
<dbReference type="InterPro" id="IPR046450">
    <property type="entry name" value="PA_dom_sf"/>
</dbReference>
<dbReference type="InterPro" id="IPR003137">
    <property type="entry name" value="PA_domain"/>
</dbReference>
<dbReference type="EMBL" id="JAWWNJ010000077">
    <property type="protein sequence ID" value="KAK7005957.1"/>
    <property type="molecule type" value="Genomic_DNA"/>
</dbReference>
<dbReference type="InterPro" id="IPR007484">
    <property type="entry name" value="Peptidase_M28"/>
</dbReference>
<dbReference type="Pfam" id="PF04389">
    <property type="entry name" value="Peptidase_M28"/>
    <property type="match status" value="1"/>
</dbReference>
<reference evidence="6 7" key="1">
    <citation type="journal article" date="2024" name="J Genomics">
        <title>Draft genome sequencing and assembly of Favolaschia claudopus CIRM-BRFM 2984 isolated from oak limbs.</title>
        <authorList>
            <person name="Navarro D."/>
            <person name="Drula E."/>
            <person name="Chaduli D."/>
            <person name="Cazenave R."/>
            <person name="Ahrendt S."/>
            <person name="Wang J."/>
            <person name="Lipzen A."/>
            <person name="Daum C."/>
            <person name="Barry K."/>
            <person name="Grigoriev I.V."/>
            <person name="Favel A."/>
            <person name="Rosso M.N."/>
            <person name="Martin F."/>
        </authorList>
    </citation>
    <scope>NUCLEOTIDE SEQUENCE [LARGE SCALE GENOMIC DNA]</scope>
    <source>
        <strain evidence="6 7">CIRM-BRFM 2984</strain>
    </source>
</reference>
<evidence type="ECO:0000313" key="7">
    <source>
        <dbReference type="Proteomes" id="UP001362999"/>
    </source>
</evidence>
<feature type="domain" description="Peptidase M28" evidence="5">
    <location>
        <begin position="411"/>
        <end position="539"/>
    </location>
</feature>